<evidence type="ECO:0000256" key="2">
    <source>
        <dbReference type="ARBA" id="ARBA00023125"/>
    </source>
</evidence>
<dbReference type="InterPro" id="IPR009057">
    <property type="entry name" value="Homeodomain-like_sf"/>
</dbReference>
<dbReference type="Proteomes" id="UP000094578">
    <property type="component" value="Unassembled WGS sequence"/>
</dbReference>
<dbReference type="RefSeq" id="WP_069328800.1">
    <property type="nucleotide sequence ID" value="NZ_MDER01000065.1"/>
</dbReference>
<dbReference type="PANTHER" id="PTHR30055">
    <property type="entry name" value="HTH-TYPE TRANSCRIPTIONAL REGULATOR RUTR"/>
    <property type="match status" value="1"/>
</dbReference>
<protein>
    <recommendedName>
        <fullName evidence="5">HTH tetR-type domain-containing protein</fullName>
    </recommendedName>
</protein>
<evidence type="ECO:0000313" key="7">
    <source>
        <dbReference type="Proteomes" id="UP000094578"/>
    </source>
</evidence>
<dbReference type="InterPro" id="IPR001647">
    <property type="entry name" value="HTH_TetR"/>
</dbReference>
<dbReference type="GO" id="GO:0000976">
    <property type="term" value="F:transcription cis-regulatory region binding"/>
    <property type="evidence" value="ECO:0007669"/>
    <property type="project" value="TreeGrafter"/>
</dbReference>
<dbReference type="PROSITE" id="PS50977">
    <property type="entry name" value="HTH_TETR_2"/>
    <property type="match status" value="1"/>
</dbReference>
<dbReference type="AlphaFoldDB" id="A0A1E3L0K8"/>
<evidence type="ECO:0000256" key="3">
    <source>
        <dbReference type="ARBA" id="ARBA00023163"/>
    </source>
</evidence>
<feature type="DNA-binding region" description="H-T-H motif" evidence="4">
    <location>
        <begin position="40"/>
        <end position="59"/>
    </location>
</feature>
<dbReference type="Gene3D" id="1.10.357.10">
    <property type="entry name" value="Tetracycline Repressor, domain 2"/>
    <property type="match status" value="1"/>
</dbReference>
<evidence type="ECO:0000256" key="4">
    <source>
        <dbReference type="PROSITE-ProRule" id="PRU00335"/>
    </source>
</evidence>
<keyword evidence="3" id="KW-0804">Transcription</keyword>
<evidence type="ECO:0000313" key="6">
    <source>
        <dbReference type="EMBL" id="ODP27173.1"/>
    </source>
</evidence>
<dbReference type="PATRIC" id="fig|1886670.3.peg.3468"/>
<dbReference type="GO" id="GO:0003700">
    <property type="term" value="F:DNA-binding transcription factor activity"/>
    <property type="evidence" value="ECO:0007669"/>
    <property type="project" value="TreeGrafter"/>
</dbReference>
<feature type="domain" description="HTH tetR-type" evidence="5">
    <location>
        <begin position="16"/>
        <end position="77"/>
    </location>
</feature>
<organism evidence="6 7">
    <name type="scientific">Paenibacillus nuruki</name>
    <dbReference type="NCBI Taxonomy" id="1886670"/>
    <lineage>
        <taxon>Bacteria</taxon>
        <taxon>Bacillati</taxon>
        <taxon>Bacillota</taxon>
        <taxon>Bacilli</taxon>
        <taxon>Bacillales</taxon>
        <taxon>Paenibacillaceae</taxon>
        <taxon>Paenibacillus</taxon>
    </lineage>
</organism>
<dbReference type="PANTHER" id="PTHR30055:SF234">
    <property type="entry name" value="HTH-TYPE TRANSCRIPTIONAL REGULATOR BETI"/>
    <property type="match status" value="1"/>
</dbReference>
<sequence length="201" mass="23380">MKEATQSASLKLSREEVNRRKIIQAARELFIQHGGIQDVNMHQIAKTAGVGQASLYRRYSEINDLSIDVVKEECQPLFDQMDQWLKAHAESQPLEQLYSVVEQFADFLEMKSPWLCHVSRSLTGHRPMQSPLYVWMRNCCQRLLEQAQKNNEIEEIDIAYTVEALMSALHNLDIHMIDQGFEKHRILQGIRRLYIDGLKVK</sequence>
<dbReference type="Pfam" id="PF00440">
    <property type="entry name" value="TetR_N"/>
    <property type="match status" value="1"/>
</dbReference>
<dbReference type="EMBL" id="MDER01000065">
    <property type="protein sequence ID" value="ODP27173.1"/>
    <property type="molecule type" value="Genomic_DNA"/>
</dbReference>
<name>A0A1E3L0K8_9BACL</name>
<reference evidence="6 7" key="1">
    <citation type="submission" date="2016-08" db="EMBL/GenBank/DDBJ databases">
        <title>Genome sequencing of Paenibacillus sp. TI45-13ar, isolated from Korean traditional nuruk.</title>
        <authorList>
            <person name="Kim S.-J."/>
        </authorList>
    </citation>
    <scope>NUCLEOTIDE SEQUENCE [LARGE SCALE GENOMIC DNA]</scope>
    <source>
        <strain evidence="6 7">TI45-13ar</strain>
    </source>
</reference>
<keyword evidence="2 4" id="KW-0238">DNA-binding</keyword>
<comment type="caution">
    <text evidence="6">The sequence shown here is derived from an EMBL/GenBank/DDBJ whole genome shotgun (WGS) entry which is preliminary data.</text>
</comment>
<evidence type="ECO:0000256" key="1">
    <source>
        <dbReference type="ARBA" id="ARBA00023015"/>
    </source>
</evidence>
<dbReference type="InterPro" id="IPR050109">
    <property type="entry name" value="HTH-type_TetR-like_transc_reg"/>
</dbReference>
<dbReference type="STRING" id="1886670.PTI45_03410"/>
<dbReference type="SUPFAM" id="SSF46689">
    <property type="entry name" value="Homeodomain-like"/>
    <property type="match status" value="1"/>
</dbReference>
<evidence type="ECO:0000259" key="5">
    <source>
        <dbReference type="PROSITE" id="PS50977"/>
    </source>
</evidence>
<proteinExistence type="predicted"/>
<gene>
    <name evidence="6" type="ORF">PTI45_03410</name>
</gene>
<accession>A0A1E3L0K8</accession>
<keyword evidence="1" id="KW-0805">Transcription regulation</keyword>
<keyword evidence="7" id="KW-1185">Reference proteome</keyword>